<protein>
    <submittedName>
        <fullName evidence="9">ABC transporter permease subunit</fullName>
    </submittedName>
</protein>
<feature type="domain" description="ABC transmembrane type-1" evidence="8">
    <location>
        <begin position="105"/>
        <end position="303"/>
    </location>
</feature>
<dbReference type="Proteomes" id="UP000313066">
    <property type="component" value="Unassembled WGS sequence"/>
</dbReference>
<feature type="transmembrane region" description="Helical" evidence="7">
    <location>
        <begin position="146"/>
        <end position="168"/>
    </location>
</feature>
<keyword evidence="2 7" id="KW-0813">Transport</keyword>
<comment type="caution">
    <text evidence="9">The sequence shown here is derived from an EMBL/GenBank/DDBJ whole genome shotgun (WGS) entry which is preliminary data.</text>
</comment>
<dbReference type="CDD" id="cd06261">
    <property type="entry name" value="TM_PBP2"/>
    <property type="match status" value="1"/>
</dbReference>
<dbReference type="InterPro" id="IPR025966">
    <property type="entry name" value="OppC_N"/>
</dbReference>
<gene>
    <name evidence="9" type="ORF">FH610_031025</name>
</gene>
<feature type="transmembrane region" description="Helical" evidence="7">
    <location>
        <begin position="227"/>
        <end position="247"/>
    </location>
</feature>
<sequence>MSDPTATQDLIKGADEPAASPVAVRGGQRSLWRDTWDILKRRKIFWISLVMLVVFLLMAAFPSLFTHKDPEYATLAKSMELPSADAWFGYDLQGRDVYARAVYGARTSIIVGVLATLATVLLGGLTGVLAAYFGRWLDAIISRVGEMFLGLPYVLGAIIILGTVAPAQSNPGKATIMAVVIIVLALLGWPILMRIARSAVIQAKHQDYVQAARALGAGPLRIIFKHLLPNSLAPILVYSTITIGSYIGAEATLSLLGIGLRSPVISWGIAIADHASYIRTAPHAMFFPAGFLSLCVLTFVMLGEAVRDALDPKLR</sequence>
<feature type="transmembrane region" description="Helical" evidence="7">
    <location>
        <begin position="284"/>
        <end position="303"/>
    </location>
</feature>
<keyword evidence="5 7" id="KW-1133">Transmembrane helix</keyword>
<evidence type="ECO:0000256" key="1">
    <source>
        <dbReference type="ARBA" id="ARBA00004651"/>
    </source>
</evidence>
<proteinExistence type="inferred from homology"/>
<dbReference type="PROSITE" id="PS50928">
    <property type="entry name" value="ABC_TM1"/>
    <property type="match status" value="1"/>
</dbReference>
<evidence type="ECO:0000313" key="10">
    <source>
        <dbReference type="Proteomes" id="UP000313066"/>
    </source>
</evidence>
<accession>A0A5N6BJW6</accession>
<keyword evidence="4 7" id="KW-0812">Transmembrane</keyword>
<dbReference type="RefSeq" id="WP_139578686.1">
    <property type="nucleotide sequence ID" value="NZ_VDMA02000020.1"/>
</dbReference>
<evidence type="ECO:0000256" key="2">
    <source>
        <dbReference type="ARBA" id="ARBA00022448"/>
    </source>
</evidence>
<evidence type="ECO:0000256" key="6">
    <source>
        <dbReference type="ARBA" id="ARBA00023136"/>
    </source>
</evidence>
<keyword evidence="6 7" id="KW-0472">Membrane</keyword>
<keyword evidence="3" id="KW-1003">Cell membrane</keyword>
<evidence type="ECO:0000256" key="3">
    <source>
        <dbReference type="ARBA" id="ARBA00022475"/>
    </source>
</evidence>
<feature type="transmembrane region" description="Helical" evidence="7">
    <location>
        <begin position="174"/>
        <end position="192"/>
    </location>
</feature>
<organism evidence="9 10">
    <name type="scientific">Microbispora catharanthi</name>
    <dbReference type="NCBI Taxonomy" id="1712871"/>
    <lineage>
        <taxon>Bacteria</taxon>
        <taxon>Bacillati</taxon>
        <taxon>Actinomycetota</taxon>
        <taxon>Actinomycetes</taxon>
        <taxon>Streptosporangiales</taxon>
        <taxon>Streptosporangiaceae</taxon>
        <taxon>Microbispora</taxon>
    </lineage>
</organism>
<dbReference type="AlphaFoldDB" id="A0A5N6BJW6"/>
<dbReference type="InterPro" id="IPR050366">
    <property type="entry name" value="BP-dependent_transpt_permease"/>
</dbReference>
<evidence type="ECO:0000256" key="5">
    <source>
        <dbReference type="ARBA" id="ARBA00022989"/>
    </source>
</evidence>
<reference evidence="9 10" key="1">
    <citation type="submission" date="2019-10" db="EMBL/GenBank/DDBJ databases">
        <title>Nonomuraea sp. nov., isolated from Phyllanthus amarus.</title>
        <authorList>
            <person name="Klykleung N."/>
            <person name="Tanasupawat S."/>
        </authorList>
    </citation>
    <scope>NUCLEOTIDE SEQUENCE [LARGE SCALE GENOMIC DNA]</scope>
    <source>
        <strain evidence="9 10">CR1-09</strain>
    </source>
</reference>
<dbReference type="GO" id="GO:0055085">
    <property type="term" value="P:transmembrane transport"/>
    <property type="evidence" value="ECO:0007669"/>
    <property type="project" value="InterPro"/>
</dbReference>
<dbReference type="InterPro" id="IPR035906">
    <property type="entry name" value="MetI-like_sf"/>
</dbReference>
<comment type="subcellular location">
    <subcellularLocation>
        <location evidence="1 7">Cell membrane</location>
        <topology evidence="1 7">Multi-pass membrane protein</topology>
    </subcellularLocation>
</comment>
<feature type="transmembrane region" description="Helical" evidence="7">
    <location>
        <begin position="109"/>
        <end position="134"/>
    </location>
</feature>
<dbReference type="PANTHER" id="PTHR43386:SF6">
    <property type="entry name" value="ABC TRANSPORTER PERMEASE PROTEIN"/>
    <property type="match status" value="1"/>
</dbReference>
<dbReference type="GO" id="GO:0005886">
    <property type="term" value="C:plasma membrane"/>
    <property type="evidence" value="ECO:0007669"/>
    <property type="project" value="UniProtKB-SubCell"/>
</dbReference>
<dbReference type="EMBL" id="VDMA02000020">
    <property type="protein sequence ID" value="KAB8180715.1"/>
    <property type="molecule type" value="Genomic_DNA"/>
</dbReference>
<keyword evidence="10" id="KW-1185">Reference proteome</keyword>
<dbReference type="Pfam" id="PF12911">
    <property type="entry name" value="OppC_N"/>
    <property type="match status" value="1"/>
</dbReference>
<evidence type="ECO:0000256" key="4">
    <source>
        <dbReference type="ARBA" id="ARBA00022692"/>
    </source>
</evidence>
<dbReference type="PANTHER" id="PTHR43386">
    <property type="entry name" value="OLIGOPEPTIDE TRANSPORT SYSTEM PERMEASE PROTEIN APPC"/>
    <property type="match status" value="1"/>
</dbReference>
<dbReference type="Pfam" id="PF00528">
    <property type="entry name" value="BPD_transp_1"/>
    <property type="match status" value="1"/>
</dbReference>
<dbReference type="InterPro" id="IPR000515">
    <property type="entry name" value="MetI-like"/>
</dbReference>
<dbReference type="SUPFAM" id="SSF161098">
    <property type="entry name" value="MetI-like"/>
    <property type="match status" value="1"/>
</dbReference>
<evidence type="ECO:0000313" key="9">
    <source>
        <dbReference type="EMBL" id="KAB8180715.1"/>
    </source>
</evidence>
<dbReference type="Gene3D" id="1.10.3720.10">
    <property type="entry name" value="MetI-like"/>
    <property type="match status" value="1"/>
</dbReference>
<evidence type="ECO:0000256" key="7">
    <source>
        <dbReference type="RuleBase" id="RU363032"/>
    </source>
</evidence>
<feature type="transmembrane region" description="Helical" evidence="7">
    <location>
        <begin position="44"/>
        <end position="65"/>
    </location>
</feature>
<name>A0A5N6BJW6_9ACTN</name>
<comment type="similarity">
    <text evidence="7">Belongs to the binding-protein-dependent transport system permease family.</text>
</comment>
<evidence type="ECO:0000259" key="8">
    <source>
        <dbReference type="PROSITE" id="PS50928"/>
    </source>
</evidence>